<comment type="caution">
    <text evidence="3">The sequence shown here is derived from an EMBL/GenBank/DDBJ whole genome shotgun (WGS) entry which is preliminary data.</text>
</comment>
<dbReference type="Proteomes" id="UP000176846">
    <property type="component" value="Unassembled WGS sequence"/>
</dbReference>
<dbReference type="InterPro" id="IPR013486">
    <property type="entry name" value="SpoIID/LytB"/>
</dbReference>
<sequence length="661" mass="72295">MIKVTKLTKKIPILLTIFLALMTAQISLAAPVKQVKTVAYAAKQLIASPPVNQLDQKEVYSYTIGFKNAGAATWLSDDNKKPITIKTTERVRWEHWFQSASWLDKTTVTGLATEIVKPGEVGFFTLILEAPLKANAFTNRFALFSGSNKITGTDFTLPITVTKKIAAKAKQKIAPTVSKATVTDLKTNPYLKATRLIQSDQSLSLTLGESKAFTVGLKNSGERNWRDDAPSRTVLTLDPASISDVTLSDEKWLSNTEAATLQDKLTKPGEIGYFSFSVKPSAAGSFQPQFRLVLNGDTLIQGSEFRLPISVIAPPPPPTLAFNQAPANTPNTAPNIVCATALDTGTVEGQPAEEGQNQQQLPTETGLCQPPHTEPILRVGIASVQGQIGLTAAQAFQVVDNAGAVLMNVEPNIPVFLAYDPIGKNYTAIGPGPIIISSLPIRAKTTIEPSVITLSTFNNPASFDSSINENIYRGAIEVRWSDKDQKLWIINELGMEDYLRGIAETSNSSPMEFHKAQIVAARSYALYHYQTKTKHESRNFDVIATVGDQYYRGYNSELRLTNVSKAVDATRGQVVTYQKQVAITPYSASSNGTSRAWEEVWGGTPKPWLIRQPIPEDVGRKKYGHAVGMSQLAAQDQAKAGKNYVDILKFFYVGTEVTQWY</sequence>
<evidence type="ECO:0000259" key="2">
    <source>
        <dbReference type="Pfam" id="PF08486"/>
    </source>
</evidence>
<feature type="chain" id="PRO_5009533161" description="Sporulation stage II protein D amidase enhancer LytB N-terminal domain-containing protein" evidence="1">
    <location>
        <begin position="30"/>
        <end position="661"/>
    </location>
</feature>
<evidence type="ECO:0000313" key="3">
    <source>
        <dbReference type="EMBL" id="OGL83049.1"/>
    </source>
</evidence>
<dbReference type="EMBL" id="MGEK01000003">
    <property type="protein sequence ID" value="OGL83049.1"/>
    <property type="molecule type" value="Genomic_DNA"/>
</dbReference>
<dbReference type="NCBIfam" id="TIGR02669">
    <property type="entry name" value="SpoIID_LytB"/>
    <property type="match status" value="1"/>
</dbReference>
<dbReference type="AlphaFoldDB" id="A0A1F7UXQ2"/>
<protein>
    <recommendedName>
        <fullName evidence="2">Sporulation stage II protein D amidase enhancer LytB N-terminal domain-containing protein</fullName>
    </recommendedName>
</protein>
<feature type="signal peptide" evidence="1">
    <location>
        <begin position="1"/>
        <end position="29"/>
    </location>
</feature>
<dbReference type="GO" id="GO:0030435">
    <property type="term" value="P:sporulation resulting in formation of a cellular spore"/>
    <property type="evidence" value="ECO:0007669"/>
    <property type="project" value="InterPro"/>
</dbReference>
<dbReference type="Gene3D" id="2.60.40.10">
    <property type="entry name" value="Immunoglobulins"/>
    <property type="match status" value="2"/>
</dbReference>
<accession>A0A1F7UXQ2</accession>
<dbReference type="InterPro" id="IPR013693">
    <property type="entry name" value="SpoIID/LytB_N"/>
</dbReference>
<keyword evidence="1" id="KW-0732">Signal</keyword>
<dbReference type="InterPro" id="IPR013783">
    <property type="entry name" value="Ig-like_fold"/>
</dbReference>
<dbReference type="Pfam" id="PF08486">
    <property type="entry name" value="SpoIID"/>
    <property type="match status" value="1"/>
</dbReference>
<reference evidence="3 4" key="1">
    <citation type="journal article" date="2016" name="Nat. Commun.">
        <title>Thousands of microbial genomes shed light on interconnected biogeochemical processes in an aquifer system.</title>
        <authorList>
            <person name="Anantharaman K."/>
            <person name="Brown C.T."/>
            <person name="Hug L.A."/>
            <person name="Sharon I."/>
            <person name="Castelle C.J."/>
            <person name="Probst A.J."/>
            <person name="Thomas B.C."/>
            <person name="Singh A."/>
            <person name="Wilkins M.J."/>
            <person name="Karaoz U."/>
            <person name="Brodie E.L."/>
            <person name="Williams K.H."/>
            <person name="Hubbard S.S."/>
            <person name="Banfield J.F."/>
        </authorList>
    </citation>
    <scope>NUCLEOTIDE SEQUENCE [LARGE SCALE GENOMIC DNA]</scope>
</reference>
<feature type="domain" description="Sporulation stage II protein D amidase enhancer LytB N-terminal" evidence="2">
    <location>
        <begin position="484"/>
        <end position="577"/>
    </location>
</feature>
<name>A0A1F7UXQ2_9BACT</name>
<organism evidence="3 4">
    <name type="scientific">Candidatus Uhrbacteria bacterium RIFCSPLOWO2_01_FULL_47_25</name>
    <dbReference type="NCBI Taxonomy" id="1802402"/>
    <lineage>
        <taxon>Bacteria</taxon>
        <taxon>Candidatus Uhriibacteriota</taxon>
    </lineage>
</organism>
<gene>
    <name evidence="3" type="ORF">A2936_05015</name>
</gene>
<evidence type="ECO:0000256" key="1">
    <source>
        <dbReference type="SAM" id="SignalP"/>
    </source>
</evidence>
<evidence type="ECO:0000313" key="4">
    <source>
        <dbReference type="Proteomes" id="UP000176846"/>
    </source>
</evidence>
<proteinExistence type="predicted"/>